<dbReference type="InterPro" id="IPR050194">
    <property type="entry name" value="Glycosyltransferase_grp1"/>
</dbReference>
<dbReference type="eggNOG" id="COG0438">
    <property type="taxonomic scope" value="Bacteria"/>
</dbReference>
<keyword evidence="3" id="KW-0808">Transferase</keyword>
<sequence length="355" mass="40057">MNKLKNVIMIGPCAESQGGISSLIQNYISSGIMKKLHIDYYPIHFVNSYSYNNLFYLLAIIKISLNIIRYDILHVHASSWWSYRKIFPLLILGKLLGKKIIIHLHGGMFDIYYKEAYNFEKNLIRYGFSLANRVIVLSHEWIERIKAFCETAKIRVISNCVIIKNNNKYLQNIKRLVKPRTILFMGDIVARKGVYDLVEAIKLLQPIESEISVILCGQGEVDRVRNIIKLEGLDTIVSVPGWVSGSNKENLFNIAYLFILPSYFEGLPMSILEAMATGTPVISTSVGGIPDAVGNGIEGILIKPGDILGLAAAIKKMLNNEGLWATMSQAAKHKISKKFSDKRITYQLRNLYAEL</sequence>
<feature type="domain" description="Glycosyl transferase family 1" evidence="1">
    <location>
        <begin position="175"/>
        <end position="333"/>
    </location>
</feature>
<dbReference type="PANTHER" id="PTHR45947:SF3">
    <property type="entry name" value="SULFOQUINOVOSYL TRANSFERASE SQD2"/>
    <property type="match status" value="1"/>
</dbReference>
<dbReference type="AlphaFoldDB" id="F2NDG6"/>
<dbReference type="InterPro" id="IPR028098">
    <property type="entry name" value="Glyco_trans_4-like_N"/>
</dbReference>
<dbReference type="GO" id="GO:0016757">
    <property type="term" value="F:glycosyltransferase activity"/>
    <property type="evidence" value="ECO:0007669"/>
    <property type="project" value="InterPro"/>
</dbReference>
<feature type="domain" description="Glycosyltransferase subfamily 4-like N-terminal" evidence="2">
    <location>
        <begin position="38"/>
        <end position="161"/>
    </location>
</feature>
<name>F2NDG6_DESAR</name>
<dbReference type="Pfam" id="PF00534">
    <property type="entry name" value="Glycos_transf_1"/>
    <property type="match status" value="1"/>
</dbReference>
<keyword evidence="4" id="KW-1185">Reference proteome</keyword>
<dbReference type="CDD" id="cd03801">
    <property type="entry name" value="GT4_PimA-like"/>
    <property type="match status" value="1"/>
</dbReference>
<gene>
    <name evidence="3" type="ordered locus">Desac_2203</name>
</gene>
<accession>F2NDG6</accession>
<dbReference type="PANTHER" id="PTHR45947">
    <property type="entry name" value="SULFOQUINOVOSYL TRANSFERASE SQD2"/>
    <property type="match status" value="1"/>
</dbReference>
<dbReference type="Proteomes" id="UP000000483">
    <property type="component" value="Chromosome"/>
</dbReference>
<dbReference type="Pfam" id="PF13439">
    <property type="entry name" value="Glyco_transf_4"/>
    <property type="match status" value="1"/>
</dbReference>
<dbReference type="EMBL" id="CP002629">
    <property type="protein sequence ID" value="AEB10032.1"/>
    <property type="molecule type" value="Genomic_DNA"/>
</dbReference>
<evidence type="ECO:0000313" key="3">
    <source>
        <dbReference type="EMBL" id="AEB10032.1"/>
    </source>
</evidence>
<dbReference type="OrthoDB" id="9790710at2"/>
<dbReference type="Gene3D" id="3.40.50.2000">
    <property type="entry name" value="Glycogen Phosphorylase B"/>
    <property type="match status" value="2"/>
</dbReference>
<dbReference type="RefSeq" id="WP_013707141.1">
    <property type="nucleotide sequence ID" value="NC_015388.1"/>
</dbReference>
<dbReference type="InterPro" id="IPR001296">
    <property type="entry name" value="Glyco_trans_1"/>
</dbReference>
<dbReference type="KEGG" id="dao:Desac_2203"/>
<evidence type="ECO:0000259" key="2">
    <source>
        <dbReference type="Pfam" id="PF13439"/>
    </source>
</evidence>
<evidence type="ECO:0000313" key="4">
    <source>
        <dbReference type="Proteomes" id="UP000000483"/>
    </source>
</evidence>
<reference evidence="3 4" key="1">
    <citation type="journal article" date="2011" name="Stand. Genomic Sci.">
        <title>Complete genome sequence of the acetate-degrading sulfate reducer Desulfobacca acetoxidans type strain (ASRB2).</title>
        <authorList>
            <person name="Goker M."/>
            <person name="Teshima H."/>
            <person name="Lapidus A."/>
            <person name="Nolan M."/>
            <person name="Lucas S."/>
            <person name="Hammon N."/>
            <person name="Deshpande S."/>
            <person name="Cheng J.F."/>
            <person name="Tapia R."/>
            <person name="Han C."/>
            <person name="Goodwin L."/>
            <person name="Pitluck S."/>
            <person name="Huntemann M."/>
            <person name="Liolios K."/>
            <person name="Ivanova N."/>
            <person name="Pagani I."/>
            <person name="Mavromatis K."/>
            <person name="Ovchinikova G."/>
            <person name="Pati A."/>
            <person name="Chen A."/>
            <person name="Palaniappan K."/>
            <person name="Land M."/>
            <person name="Hauser L."/>
            <person name="Brambilla E.M."/>
            <person name="Rohde M."/>
            <person name="Spring S."/>
            <person name="Detter J.C."/>
            <person name="Woyke T."/>
            <person name="Bristow J."/>
            <person name="Eisen J.A."/>
            <person name="Markowitz V."/>
            <person name="Hugenholtz P."/>
            <person name="Kyrpides N.C."/>
            <person name="Klenk H.P."/>
        </authorList>
    </citation>
    <scope>NUCLEOTIDE SEQUENCE [LARGE SCALE GENOMIC DNA]</scope>
    <source>
        <strain evidence="4">ATCC 700848 / DSM 11109 / ASRB2</strain>
    </source>
</reference>
<evidence type="ECO:0000259" key="1">
    <source>
        <dbReference type="Pfam" id="PF00534"/>
    </source>
</evidence>
<organism evidence="3 4">
    <name type="scientific">Desulfobacca acetoxidans (strain ATCC 700848 / DSM 11109 / ASRB2)</name>
    <dbReference type="NCBI Taxonomy" id="880072"/>
    <lineage>
        <taxon>Bacteria</taxon>
        <taxon>Pseudomonadati</taxon>
        <taxon>Thermodesulfobacteriota</taxon>
        <taxon>Desulfobaccia</taxon>
        <taxon>Desulfobaccales</taxon>
        <taxon>Desulfobaccaceae</taxon>
        <taxon>Desulfobacca</taxon>
    </lineage>
</organism>
<protein>
    <submittedName>
        <fullName evidence="3">Glycosyl transferase group 1</fullName>
    </submittedName>
</protein>
<dbReference type="SUPFAM" id="SSF53756">
    <property type="entry name" value="UDP-Glycosyltransferase/glycogen phosphorylase"/>
    <property type="match status" value="1"/>
</dbReference>
<reference evidence="4" key="2">
    <citation type="submission" date="2011-03" db="EMBL/GenBank/DDBJ databases">
        <title>The complete genome of Desulfobacca acetoxidans DSM 11109.</title>
        <authorList>
            <consortium name="US DOE Joint Genome Institute (JGI-PGF)"/>
            <person name="Lucas S."/>
            <person name="Copeland A."/>
            <person name="Lapidus A."/>
            <person name="Bruce D."/>
            <person name="Goodwin L."/>
            <person name="Pitluck S."/>
            <person name="Peters L."/>
            <person name="Kyrpides N."/>
            <person name="Mavromatis K."/>
            <person name="Ivanova N."/>
            <person name="Ovchinnikova G."/>
            <person name="Teshima H."/>
            <person name="Detter J.C."/>
            <person name="Han C."/>
            <person name="Land M."/>
            <person name="Hauser L."/>
            <person name="Markowitz V."/>
            <person name="Cheng J.-F."/>
            <person name="Hugenholtz P."/>
            <person name="Woyke T."/>
            <person name="Wu D."/>
            <person name="Spring S."/>
            <person name="Schueler E."/>
            <person name="Brambilla E."/>
            <person name="Klenk H.-P."/>
            <person name="Eisen J.A."/>
        </authorList>
    </citation>
    <scope>NUCLEOTIDE SEQUENCE [LARGE SCALE GENOMIC DNA]</scope>
    <source>
        <strain evidence="4">ATCC 700848 / DSM 11109 / ASRB2</strain>
    </source>
</reference>
<dbReference type="HOGENOM" id="CLU_009583_14_0_7"/>
<proteinExistence type="predicted"/>
<dbReference type="STRING" id="880072.Desac_2203"/>